<dbReference type="PANTHER" id="PTHR30004:SF3">
    <property type="entry name" value="4-HYDROXYTHREONINE-4-PHOSPHATE DEHYDROGENASE 2-RELATED"/>
    <property type="match status" value="1"/>
</dbReference>
<organism evidence="4 5">
    <name type="scientific">Salibacterium salarium</name>
    <dbReference type="NCBI Taxonomy" id="284579"/>
    <lineage>
        <taxon>Bacteria</taxon>
        <taxon>Bacillati</taxon>
        <taxon>Bacillota</taxon>
        <taxon>Bacilli</taxon>
        <taxon>Bacillales</taxon>
        <taxon>Bacillaceae</taxon>
    </lineage>
</organism>
<dbReference type="RefSeq" id="WP_125555303.1">
    <property type="nucleotide sequence ID" value="NZ_RBVX01000005.1"/>
</dbReference>
<reference evidence="4 5" key="1">
    <citation type="submission" date="2018-10" db="EMBL/GenBank/DDBJ databases">
        <title>Draft genome sequence of Bacillus salarius IM0101, isolated from a hypersaline soil in Inner Mongolia, China.</title>
        <authorList>
            <person name="Yamprayoonswat W."/>
            <person name="Boonvisut S."/>
            <person name="Jumpathong W."/>
            <person name="Sittihan S."/>
            <person name="Ruangsuj P."/>
            <person name="Wanthongcharoen S."/>
            <person name="Thongpramul N."/>
            <person name="Pimmason S."/>
            <person name="Yu B."/>
            <person name="Yasawong M."/>
        </authorList>
    </citation>
    <scope>NUCLEOTIDE SEQUENCE [LARGE SCALE GENOMIC DNA]</scope>
    <source>
        <strain evidence="4 5">IM0101</strain>
    </source>
</reference>
<dbReference type="PANTHER" id="PTHR30004">
    <property type="entry name" value="4-HYDROXYTHREONINE-4-PHOSPHATE DEHYDROGENASE"/>
    <property type="match status" value="1"/>
</dbReference>
<dbReference type="SUPFAM" id="SSF53659">
    <property type="entry name" value="Isocitrate/Isopropylmalate dehydrogenase-like"/>
    <property type="match status" value="1"/>
</dbReference>
<keyword evidence="3" id="KW-0520">NAD</keyword>
<evidence type="ECO:0000256" key="1">
    <source>
        <dbReference type="ARBA" id="ARBA00022723"/>
    </source>
</evidence>
<keyword evidence="1" id="KW-0479">Metal-binding</keyword>
<protein>
    <submittedName>
        <fullName evidence="4">4-hydroxythreonine-4-phosphate dehydrogenase</fullName>
    </submittedName>
</protein>
<evidence type="ECO:0000256" key="3">
    <source>
        <dbReference type="ARBA" id="ARBA00023027"/>
    </source>
</evidence>
<evidence type="ECO:0000313" key="4">
    <source>
        <dbReference type="EMBL" id="RSL34034.1"/>
    </source>
</evidence>
<gene>
    <name evidence="4" type="ORF">D7Z54_07950</name>
</gene>
<dbReference type="InterPro" id="IPR005255">
    <property type="entry name" value="PdxA_fam"/>
</dbReference>
<evidence type="ECO:0000313" key="5">
    <source>
        <dbReference type="Proteomes" id="UP000275076"/>
    </source>
</evidence>
<dbReference type="Gene3D" id="3.40.718.10">
    <property type="entry name" value="Isopropylmalate Dehydrogenase"/>
    <property type="match status" value="1"/>
</dbReference>
<dbReference type="GO" id="GO:0016491">
    <property type="term" value="F:oxidoreductase activity"/>
    <property type="evidence" value="ECO:0007669"/>
    <property type="project" value="UniProtKB-KW"/>
</dbReference>
<name>A0A428N6D9_9BACI</name>
<dbReference type="Pfam" id="PF04166">
    <property type="entry name" value="PdxA"/>
    <property type="match status" value="1"/>
</dbReference>
<dbReference type="Proteomes" id="UP000275076">
    <property type="component" value="Unassembled WGS sequence"/>
</dbReference>
<comment type="caution">
    <text evidence="4">The sequence shown here is derived from an EMBL/GenBank/DDBJ whole genome shotgun (WGS) entry which is preliminary data.</text>
</comment>
<evidence type="ECO:0000256" key="2">
    <source>
        <dbReference type="ARBA" id="ARBA00023002"/>
    </source>
</evidence>
<dbReference type="EMBL" id="RBVX01000005">
    <property type="protein sequence ID" value="RSL34034.1"/>
    <property type="molecule type" value="Genomic_DNA"/>
</dbReference>
<dbReference type="GO" id="GO:0046872">
    <property type="term" value="F:metal ion binding"/>
    <property type="evidence" value="ECO:0007669"/>
    <property type="project" value="UniProtKB-KW"/>
</dbReference>
<dbReference type="OrthoDB" id="9801783at2"/>
<keyword evidence="2" id="KW-0560">Oxidoreductase</keyword>
<sequence>MRMQNKSIMGLLLGEAAGIGPEITVKALQNDEIRNDATWVIIGDERVWKKAQKTAEVSLSYKIISSPAEANSNETSVWFIDLQNIDPSSIYPGEISEQSGRETGKTFKYAVEWANQNELDGIVYAPLNKEALHKGGFHFQDEIHFFADLFNCKHGFGEVNKLDNLWVTRVTSHIPLRKVGECVTKESVTKAICFAHNIVTQANIDPKIVVAGLNPHVGDGGLMGREEIDEILPAIQELRASGFDVDGPFPADTIYLKIEEENYNSLVSMYHDQAQIGMKLLGFHRGVTISGGLPVVLTTPAHGTAFDIVDKGTANSGAMIQAMKTAVQW</sequence>
<dbReference type="AlphaFoldDB" id="A0A428N6D9"/>
<proteinExistence type="predicted"/>
<accession>A0A428N6D9</accession>
<keyword evidence="5" id="KW-1185">Reference proteome</keyword>
<dbReference type="GO" id="GO:0051287">
    <property type="term" value="F:NAD binding"/>
    <property type="evidence" value="ECO:0007669"/>
    <property type="project" value="InterPro"/>
</dbReference>